<protein>
    <submittedName>
        <fullName evidence="1">Uncharacterized protein</fullName>
    </submittedName>
</protein>
<sequence length="95" mass="11418">MASLAHQIKIRQRDKRIRNFLLKQRRRREAALHVAREEIFHHSLSGGCYSIPEYQDFISVPSSGLPLRRVFVSMFYKKNPSYQRFSERYQPKYNS</sequence>
<dbReference type="AlphaFoldDB" id="A0A8H6EET9"/>
<gene>
    <name evidence="1" type="ORF">Bfra_010929</name>
</gene>
<dbReference type="RefSeq" id="XP_037188677.1">
    <property type="nucleotide sequence ID" value="XM_037341258.1"/>
</dbReference>
<reference evidence="1 2" key="1">
    <citation type="journal article" date="2020" name="Phytopathology">
        <title>A high-quality genome resource of Botrytis fragariae, a new and rapidly spreading fungal pathogen causing strawberry gray mold in the U.S.A.</title>
        <authorList>
            <person name="Wu Y."/>
            <person name="Saski C.A."/>
            <person name="Schnabel G."/>
            <person name="Xiao S."/>
            <person name="Hu M."/>
        </authorList>
    </citation>
    <scope>NUCLEOTIDE SEQUENCE [LARGE SCALE GENOMIC DNA]</scope>
    <source>
        <strain evidence="1 2">BVB16</strain>
    </source>
</reference>
<proteinExistence type="predicted"/>
<name>A0A8H6EET9_9HELO</name>
<dbReference type="Proteomes" id="UP000531561">
    <property type="component" value="Unassembled WGS sequence"/>
</dbReference>
<dbReference type="EMBL" id="JABFCT010000016">
    <property type="protein sequence ID" value="KAF5869729.1"/>
    <property type="molecule type" value="Genomic_DNA"/>
</dbReference>
<accession>A0A8H6EET9</accession>
<evidence type="ECO:0000313" key="1">
    <source>
        <dbReference type="EMBL" id="KAF5869729.1"/>
    </source>
</evidence>
<dbReference type="GeneID" id="59264950"/>
<keyword evidence="2" id="KW-1185">Reference proteome</keyword>
<evidence type="ECO:0000313" key="2">
    <source>
        <dbReference type="Proteomes" id="UP000531561"/>
    </source>
</evidence>
<dbReference type="OrthoDB" id="3559738at2759"/>
<organism evidence="1 2">
    <name type="scientific">Botrytis fragariae</name>
    <dbReference type="NCBI Taxonomy" id="1964551"/>
    <lineage>
        <taxon>Eukaryota</taxon>
        <taxon>Fungi</taxon>
        <taxon>Dikarya</taxon>
        <taxon>Ascomycota</taxon>
        <taxon>Pezizomycotina</taxon>
        <taxon>Leotiomycetes</taxon>
        <taxon>Helotiales</taxon>
        <taxon>Sclerotiniaceae</taxon>
        <taxon>Botrytis</taxon>
    </lineage>
</organism>
<comment type="caution">
    <text evidence="1">The sequence shown here is derived from an EMBL/GenBank/DDBJ whole genome shotgun (WGS) entry which is preliminary data.</text>
</comment>